<dbReference type="Gene3D" id="2.70.70.10">
    <property type="entry name" value="Glucose Permease (Domain IIA)"/>
    <property type="match status" value="1"/>
</dbReference>
<feature type="compositionally biased region" description="Low complexity" evidence="7">
    <location>
        <begin position="1"/>
        <end position="25"/>
    </location>
</feature>
<evidence type="ECO:0000256" key="7">
    <source>
        <dbReference type="SAM" id="MobiDB-lite"/>
    </source>
</evidence>
<dbReference type="Proteomes" id="UP000521868">
    <property type="component" value="Unassembled WGS sequence"/>
</dbReference>
<dbReference type="GO" id="GO:0006508">
    <property type="term" value="P:proteolysis"/>
    <property type="evidence" value="ECO:0007669"/>
    <property type="project" value="UniProtKB-KW"/>
</dbReference>
<dbReference type="AlphaFoldDB" id="A0A7X6DBQ1"/>
<sequence length="221" mass="22553">MGAPAAPALATAPAAPASASASAPPAAAPAVPPVATLEPVPAAPAEPPGSSPRDEQPSGPAPATGAVAADAAALLASRPLIVPVAGVPPSALTDMFDDARGGRRHEAIDILAPTGTKVFAVDDGTVAKLFTSKPGGLTVYQFDPQGRLAYYYAHLDRYAEGLKEGMTLRRGDLVGYVGTSGNAGNTPHLHFAVFRLGPERRWWEGDPVNPYPALRQARPAG</sequence>
<dbReference type="GO" id="GO:0046872">
    <property type="term" value="F:metal ion binding"/>
    <property type="evidence" value="ECO:0007669"/>
    <property type="project" value="UniProtKB-KW"/>
</dbReference>
<keyword evidence="4" id="KW-0378">Hydrolase</keyword>
<keyword evidence="2" id="KW-0645">Protease</keyword>
<dbReference type="PANTHER" id="PTHR21666">
    <property type="entry name" value="PEPTIDASE-RELATED"/>
    <property type="match status" value="1"/>
</dbReference>
<feature type="signal peptide" evidence="8">
    <location>
        <begin position="1"/>
        <end position="19"/>
    </location>
</feature>
<accession>A0A7X6DBQ1</accession>
<comment type="cofactor">
    <cofactor evidence="1">
        <name>Zn(2+)</name>
        <dbReference type="ChEBI" id="CHEBI:29105"/>
    </cofactor>
</comment>
<keyword evidence="6" id="KW-0482">Metalloprotease</keyword>
<organism evidence="10 11">
    <name type="scientific">Ramlibacter lithotrophicus</name>
    <dbReference type="NCBI Taxonomy" id="2606681"/>
    <lineage>
        <taxon>Bacteria</taxon>
        <taxon>Pseudomonadati</taxon>
        <taxon>Pseudomonadota</taxon>
        <taxon>Betaproteobacteria</taxon>
        <taxon>Burkholderiales</taxon>
        <taxon>Comamonadaceae</taxon>
        <taxon>Ramlibacter</taxon>
    </lineage>
</organism>
<evidence type="ECO:0000256" key="6">
    <source>
        <dbReference type="ARBA" id="ARBA00023049"/>
    </source>
</evidence>
<evidence type="ECO:0000259" key="9">
    <source>
        <dbReference type="Pfam" id="PF01551"/>
    </source>
</evidence>
<evidence type="ECO:0000256" key="2">
    <source>
        <dbReference type="ARBA" id="ARBA00022670"/>
    </source>
</evidence>
<evidence type="ECO:0000256" key="1">
    <source>
        <dbReference type="ARBA" id="ARBA00001947"/>
    </source>
</evidence>
<gene>
    <name evidence="10" type="ORF">RAMLITH_00290</name>
</gene>
<dbReference type="SUPFAM" id="SSF51261">
    <property type="entry name" value="Duplicated hybrid motif"/>
    <property type="match status" value="1"/>
</dbReference>
<protein>
    <submittedName>
        <fullName evidence="10">M23 family metallopeptidase</fullName>
    </submittedName>
</protein>
<dbReference type="Pfam" id="PF01551">
    <property type="entry name" value="Peptidase_M23"/>
    <property type="match status" value="1"/>
</dbReference>
<evidence type="ECO:0000256" key="5">
    <source>
        <dbReference type="ARBA" id="ARBA00022833"/>
    </source>
</evidence>
<keyword evidence="3" id="KW-0479">Metal-binding</keyword>
<evidence type="ECO:0000256" key="4">
    <source>
        <dbReference type="ARBA" id="ARBA00022801"/>
    </source>
</evidence>
<evidence type="ECO:0000313" key="10">
    <source>
        <dbReference type="EMBL" id="NKE64245.1"/>
    </source>
</evidence>
<dbReference type="InterPro" id="IPR011055">
    <property type="entry name" value="Dup_hybrid_motif"/>
</dbReference>
<dbReference type="PANTHER" id="PTHR21666:SF288">
    <property type="entry name" value="CELL DIVISION PROTEIN YTFB"/>
    <property type="match status" value="1"/>
</dbReference>
<feature type="domain" description="M23ase beta-sheet core" evidence="9">
    <location>
        <begin position="104"/>
        <end position="210"/>
    </location>
</feature>
<reference evidence="10 11" key="1">
    <citation type="journal article" date="2020" name="Nature">
        <title>Bacterial chemolithoautotrophy via manganese oxidation.</title>
        <authorList>
            <person name="Yu H."/>
            <person name="Leadbetter J.R."/>
        </authorList>
    </citation>
    <scope>NUCLEOTIDE SEQUENCE [LARGE SCALE GENOMIC DNA]</scope>
    <source>
        <strain evidence="10 11">RBP-1</strain>
    </source>
</reference>
<name>A0A7X6DBQ1_9BURK</name>
<keyword evidence="8" id="KW-0732">Signal</keyword>
<feature type="region of interest" description="Disordered" evidence="7">
    <location>
        <begin position="1"/>
        <end position="65"/>
    </location>
</feature>
<dbReference type="GO" id="GO:0004222">
    <property type="term" value="F:metalloendopeptidase activity"/>
    <property type="evidence" value="ECO:0007669"/>
    <property type="project" value="TreeGrafter"/>
</dbReference>
<dbReference type="CDD" id="cd12797">
    <property type="entry name" value="M23_peptidase"/>
    <property type="match status" value="1"/>
</dbReference>
<dbReference type="InterPro" id="IPR016047">
    <property type="entry name" value="M23ase_b-sheet_dom"/>
</dbReference>
<feature type="compositionally biased region" description="Pro residues" evidence="7">
    <location>
        <begin position="41"/>
        <end position="50"/>
    </location>
</feature>
<proteinExistence type="predicted"/>
<evidence type="ECO:0000256" key="8">
    <source>
        <dbReference type="SAM" id="SignalP"/>
    </source>
</evidence>
<dbReference type="InterPro" id="IPR050570">
    <property type="entry name" value="Cell_wall_metabolism_enzyme"/>
</dbReference>
<evidence type="ECO:0000256" key="3">
    <source>
        <dbReference type="ARBA" id="ARBA00022723"/>
    </source>
</evidence>
<feature type="chain" id="PRO_5030594692" evidence="8">
    <location>
        <begin position="20"/>
        <end position="221"/>
    </location>
</feature>
<comment type="caution">
    <text evidence="10">The sequence shown here is derived from an EMBL/GenBank/DDBJ whole genome shotgun (WGS) entry which is preliminary data.</text>
</comment>
<evidence type="ECO:0000313" key="11">
    <source>
        <dbReference type="Proteomes" id="UP000521868"/>
    </source>
</evidence>
<keyword evidence="5" id="KW-0862">Zinc</keyword>
<dbReference type="EMBL" id="VTOX01000001">
    <property type="protein sequence ID" value="NKE64245.1"/>
    <property type="molecule type" value="Genomic_DNA"/>
</dbReference>
<keyword evidence="11" id="KW-1185">Reference proteome</keyword>